<comment type="caution">
    <text evidence="5">The sequence shown here is derived from an EMBL/GenBank/DDBJ whole genome shotgun (WGS) entry which is preliminary data.</text>
</comment>
<reference evidence="5 6" key="1">
    <citation type="submission" date="2020-12" db="EMBL/GenBank/DDBJ databases">
        <title>Vagococcus allomyrinae sp. nov. and Enterococcus lavae sp. nov., isolated from the larvae of Allomyrina dichotoma.</title>
        <authorList>
            <person name="Lee S.D."/>
        </authorList>
    </citation>
    <scope>NUCLEOTIDE SEQUENCE [LARGE SCALE GENOMIC DNA]</scope>
    <source>
        <strain evidence="5 6">BWM-S5</strain>
    </source>
</reference>
<keyword evidence="6" id="KW-1185">Reference proteome</keyword>
<protein>
    <submittedName>
        <fullName evidence="5">DUF5067 domain-containing protein</fullName>
    </submittedName>
</protein>
<evidence type="ECO:0000259" key="4">
    <source>
        <dbReference type="Pfam" id="PF16729"/>
    </source>
</evidence>
<evidence type="ECO:0000256" key="2">
    <source>
        <dbReference type="SAM" id="MobiDB-lite"/>
    </source>
</evidence>
<evidence type="ECO:0000313" key="6">
    <source>
        <dbReference type="Proteomes" id="UP000673375"/>
    </source>
</evidence>
<dbReference type="Gene3D" id="2.60.40.1240">
    <property type="match status" value="1"/>
</dbReference>
<evidence type="ECO:0000313" key="5">
    <source>
        <dbReference type="EMBL" id="MBP1047868.1"/>
    </source>
</evidence>
<dbReference type="InterPro" id="IPR029050">
    <property type="entry name" value="Immunoprotect_excell_Ig-like"/>
</dbReference>
<accession>A0ABS4CMP6</accession>
<proteinExistence type="predicted"/>
<gene>
    <name evidence="5" type="ORF">I6N96_16375</name>
</gene>
<feature type="region of interest" description="Disordered" evidence="2">
    <location>
        <begin position="176"/>
        <end position="199"/>
    </location>
</feature>
<dbReference type="Proteomes" id="UP000673375">
    <property type="component" value="Unassembled WGS sequence"/>
</dbReference>
<feature type="domain" description="DUF5067" evidence="4">
    <location>
        <begin position="180"/>
        <end position="299"/>
    </location>
</feature>
<dbReference type="RefSeq" id="WP_209558646.1">
    <property type="nucleotide sequence ID" value="NZ_JAEDXU010000010.1"/>
</dbReference>
<organism evidence="5 6">
    <name type="scientific">Enterococcus larvae</name>
    <dbReference type="NCBI Taxonomy" id="2794352"/>
    <lineage>
        <taxon>Bacteria</taxon>
        <taxon>Bacillati</taxon>
        <taxon>Bacillota</taxon>
        <taxon>Bacilli</taxon>
        <taxon>Lactobacillales</taxon>
        <taxon>Enterococcaceae</taxon>
        <taxon>Enterococcus</taxon>
    </lineage>
</organism>
<feature type="signal peptide" evidence="3">
    <location>
        <begin position="1"/>
        <end position="20"/>
    </location>
</feature>
<name>A0ABS4CMP6_9ENTE</name>
<dbReference type="EMBL" id="JAEDXU010000010">
    <property type="protein sequence ID" value="MBP1047868.1"/>
    <property type="molecule type" value="Genomic_DNA"/>
</dbReference>
<sequence>MKKRLSIFLWFGLISVLLTACQKGQLNQESETFSADGSEYSIQIPEGWKVEDDYKEVFNEAAVFGAEDQNSRSVLFIRAQKSEPITEAELLEQTEKELSAYYKLETGEQESFEVEGYPAVHYLMPSVYEKKAVWLDIYYIVTENHIINLQCYRPRDNSAEKQQQLIRESVDSLIQVSSRESEKSEEDSQSEPETTRQLENERLSVRITGSKVTDQQLILRYVITNKTEAPLIPLDEWQELFTVTEGTEKLSAMKQLETADDELRYLIEQSSQQIAAGKSMECAVVYDLHSEKQTITVQADAGKIDGSTPMQLTIER</sequence>
<dbReference type="PROSITE" id="PS51257">
    <property type="entry name" value="PROKAR_LIPOPROTEIN"/>
    <property type="match status" value="1"/>
</dbReference>
<dbReference type="Pfam" id="PF16729">
    <property type="entry name" value="DUF5067"/>
    <property type="match status" value="1"/>
</dbReference>
<dbReference type="Gene3D" id="3.40.1000.10">
    <property type="entry name" value="Mog1/PsbP, alpha/beta/alpha sandwich"/>
    <property type="match status" value="1"/>
</dbReference>
<dbReference type="InterPro" id="IPR031989">
    <property type="entry name" value="DUF5067"/>
</dbReference>
<keyword evidence="1 3" id="KW-0732">Signal</keyword>
<evidence type="ECO:0000256" key="3">
    <source>
        <dbReference type="SAM" id="SignalP"/>
    </source>
</evidence>
<feature type="chain" id="PRO_5047368663" evidence="3">
    <location>
        <begin position="21"/>
        <end position="316"/>
    </location>
</feature>
<evidence type="ECO:0000256" key="1">
    <source>
        <dbReference type="ARBA" id="ARBA00022729"/>
    </source>
</evidence>